<reference evidence="4" key="1">
    <citation type="submission" date="2020-09" db="EMBL/GenBank/DDBJ databases">
        <authorList>
            <person name="Kim M.K."/>
        </authorList>
    </citation>
    <scope>NUCLEOTIDE SEQUENCE</scope>
    <source>
        <strain evidence="4">BT664</strain>
    </source>
</reference>
<comment type="caution">
    <text evidence="4">The sequence shown here is derived from an EMBL/GenBank/DDBJ whole genome shotgun (WGS) entry which is preliminary data.</text>
</comment>
<comment type="similarity">
    <text evidence="1 2">Belongs to the small heat shock protein (HSP20) family.</text>
</comment>
<dbReference type="PANTHER" id="PTHR11527">
    <property type="entry name" value="HEAT-SHOCK PROTEIN 20 FAMILY MEMBER"/>
    <property type="match status" value="1"/>
</dbReference>
<dbReference type="InterPro" id="IPR031107">
    <property type="entry name" value="Small_HSP"/>
</dbReference>
<dbReference type="InterPro" id="IPR008978">
    <property type="entry name" value="HSP20-like_chaperone"/>
</dbReference>
<dbReference type="PROSITE" id="PS01031">
    <property type="entry name" value="SHSP"/>
    <property type="match status" value="1"/>
</dbReference>
<dbReference type="RefSeq" id="WP_191004139.1">
    <property type="nucleotide sequence ID" value="NZ_JACXAD010000004.1"/>
</dbReference>
<dbReference type="EMBL" id="JACXAD010000004">
    <property type="protein sequence ID" value="MBD2767323.1"/>
    <property type="molecule type" value="Genomic_DNA"/>
</dbReference>
<dbReference type="Proteomes" id="UP000612233">
    <property type="component" value="Unassembled WGS sequence"/>
</dbReference>
<evidence type="ECO:0000313" key="4">
    <source>
        <dbReference type="EMBL" id="MBD2767323.1"/>
    </source>
</evidence>
<organism evidence="4 5">
    <name type="scientific">Hymenobacter montanus</name>
    <dbReference type="NCBI Taxonomy" id="2771359"/>
    <lineage>
        <taxon>Bacteria</taxon>
        <taxon>Pseudomonadati</taxon>
        <taxon>Bacteroidota</taxon>
        <taxon>Cytophagia</taxon>
        <taxon>Cytophagales</taxon>
        <taxon>Hymenobacteraceae</taxon>
        <taxon>Hymenobacter</taxon>
    </lineage>
</organism>
<gene>
    <name evidence="4" type="ORF">IC235_05400</name>
</gene>
<dbReference type="AlphaFoldDB" id="A0A927BC72"/>
<evidence type="ECO:0000313" key="5">
    <source>
        <dbReference type="Proteomes" id="UP000612233"/>
    </source>
</evidence>
<keyword evidence="5" id="KW-1185">Reference proteome</keyword>
<dbReference type="SUPFAM" id="SSF49764">
    <property type="entry name" value="HSP20-like chaperones"/>
    <property type="match status" value="1"/>
</dbReference>
<accession>A0A927BC72</accession>
<evidence type="ECO:0000256" key="1">
    <source>
        <dbReference type="PROSITE-ProRule" id="PRU00285"/>
    </source>
</evidence>
<feature type="domain" description="SHSP" evidence="3">
    <location>
        <begin position="34"/>
        <end position="173"/>
    </location>
</feature>
<sequence>MATLLYNSHPSLRPSRALSAMLADMLRDPQVPVAQPTPAFTPAADILETAEGFELNLALPGVKKEAINIEFLDGQLVISGERPNPAAAAKEAAATATEAHSTDESKPAVVPADAPAAPKFRRVETNYGTFTRSFRLPETVNVKAISAELTDGILRVLLPFDTEKVTKQHIEIR</sequence>
<name>A0A927BC72_9BACT</name>
<protein>
    <submittedName>
        <fullName evidence="4">Hsp20/alpha crystallin family protein</fullName>
    </submittedName>
</protein>
<proteinExistence type="inferred from homology"/>
<dbReference type="Pfam" id="PF00011">
    <property type="entry name" value="HSP20"/>
    <property type="match status" value="1"/>
</dbReference>
<dbReference type="Gene3D" id="2.60.40.790">
    <property type="match status" value="1"/>
</dbReference>
<dbReference type="CDD" id="cd06464">
    <property type="entry name" value="ACD_sHsps-like"/>
    <property type="match status" value="1"/>
</dbReference>
<evidence type="ECO:0000256" key="2">
    <source>
        <dbReference type="RuleBase" id="RU003616"/>
    </source>
</evidence>
<dbReference type="InterPro" id="IPR002068">
    <property type="entry name" value="A-crystallin/Hsp20_dom"/>
</dbReference>
<evidence type="ECO:0000259" key="3">
    <source>
        <dbReference type="PROSITE" id="PS01031"/>
    </source>
</evidence>